<evidence type="ECO:0000313" key="13">
    <source>
        <dbReference type="EMBL" id="MEW9573047.1"/>
    </source>
</evidence>
<evidence type="ECO:0000256" key="11">
    <source>
        <dbReference type="SAM" id="Phobius"/>
    </source>
</evidence>
<evidence type="ECO:0000256" key="1">
    <source>
        <dbReference type="ARBA" id="ARBA00004377"/>
    </source>
</evidence>
<protein>
    <recommendedName>
        <fullName evidence="2">Type II secretion system protein H</fullName>
    </recommendedName>
    <alternativeName>
        <fullName evidence="10">General secretion pathway protein H</fullName>
    </alternativeName>
</protein>
<evidence type="ECO:0000256" key="7">
    <source>
        <dbReference type="ARBA" id="ARBA00022989"/>
    </source>
</evidence>
<dbReference type="RefSeq" id="WP_367855107.1">
    <property type="nucleotide sequence ID" value="NZ_JBFOHK010000004.1"/>
</dbReference>
<proteinExistence type="inferred from homology"/>
<keyword evidence="8 11" id="KW-0472">Membrane</keyword>
<organism evidence="13 14">
    <name type="scientific">Rhodanobacter lycopersici</name>
    <dbReference type="NCBI Taxonomy" id="3162487"/>
    <lineage>
        <taxon>Bacteria</taxon>
        <taxon>Pseudomonadati</taxon>
        <taxon>Pseudomonadota</taxon>
        <taxon>Gammaproteobacteria</taxon>
        <taxon>Lysobacterales</taxon>
        <taxon>Rhodanobacteraceae</taxon>
        <taxon>Rhodanobacter</taxon>
    </lineage>
</organism>
<evidence type="ECO:0000256" key="8">
    <source>
        <dbReference type="ARBA" id="ARBA00023136"/>
    </source>
</evidence>
<evidence type="ECO:0000313" key="14">
    <source>
        <dbReference type="Proteomes" id="UP001556220"/>
    </source>
</evidence>
<evidence type="ECO:0000256" key="5">
    <source>
        <dbReference type="ARBA" id="ARBA00022519"/>
    </source>
</evidence>
<comment type="subcellular location">
    <subcellularLocation>
        <location evidence="1">Cell inner membrane</location>
        <topology evidence="1">Single-pass membrane protein</topology>
    </subcellularLocation>
</comment>
<reference evidence="13 14" key="1">
    <citation type="submission" date="2024-06" db="EMBL/GenBank/DDBJ databases">
        <authorList>
            <person name="Woo H."/>
        </authorList>
    </citation>
    <scope>NUCLEOTIDE SEQUENCE [LARGE SCALE GENOMIC DNA]</scope>
    <source>
        <strain evidence="13 14">Si-c</strain>
    </source>
</reference>
<dbReference type="Pfam" id="PF07963">
    <property type="entry name" value="N_methyl"/>
    <property type="match status" value="1"/>
</dbReference>
<evidence type="ECO:0000256" key="3">
    <source>
        <dbReference type="ARBA" id="ARBA00022475"/>
    </source>
</evidence>
<dbReference type="InterPro" id="IPR022346">
    <property type="entry name" value="T2SS_GspH"/>
</dbReference>
<gene>
    <name evidence="13" type="ORF">ABQJ54_14920</name>
</gene>
<keyword evidence="7 11" id="KW-1133">Transmembrane helix</keyword>
<dbReference type="PROSITE" id="PS00409">
    <property type="entry name" value="PROKAR_NTER_METHYL"/>
    <property type="match status" value="1"/>
</dbReference>
<keyword evidence="6 11" id="KW-0812">Transmembrane</keyword>
<evidence type="ECO:0000256" key="4">
    <source>
        <dbReference type="ARBA" id="ARBA00022481"/>
    </source>
</evidence>
<keyword evidence="3" id="KW-1003">Cell membrane</keyword>
<feature type="transmembrane region" description="Helical" evidence="11">
    <location>
        <begin position="7"/>
        <end position="31"/>
    </location>
</feature>
<dbReference type="Pfam" id="PF12019">
    <property type="entry name" value="GspH"/>
    <property type="match status" value="1"/>
</dbReference>
<feature type="domain" description="General secretion pathway GspH" evidence="12">
    <location>
        <begin position="43"/>
        <end position="153"/>
    </location>
</feature>
<keyword evidence="14" id="KW-1185">Reference proteome</keyword>
<keyword evidence="4" id="KW-0488">Methylation</keyword>
<dbReference type="NCBIfam" id="TIGR02532">
    <property type="entry name" value="IV_pilin_GFxxxE"/>
    <property type="match status" value="1"/>
</dbReference>
<evidence type="ECO:0000256" key="6">
    <source>
        <dbReference type="ARBA" id="ARBA00022692"/>
    </source>
</evidence>
<dbReference type="InterPro" id="IPR045584">
    <property type="entry name" value="Pilin-like"/>
</dbReference>
<evidence type="ECO:0000256" key="9">
    <source>
        <dbReference type="ARBA" id="ARBA00025772"/>
    </source>
</evidence>
<dbReference type="Gene3D" id="3.55.40.10">
    <property type="entry name" value="minor pseudopilin epsh domain"/>
    <property type="match status" value="1"/>
</dbReference>
<name>A0ABV3QID8_9GAMM</name>
<dbReference type="Proteomes" id="UP001556220">
    <property type="component" value="Unassembled WGS sequence"/>
</dbReference>
<accession>A0ABV3QID8</accession>
<evidence type="ECO:0000259" key="12">
    <source>
        <dbReference type="Pfam" id="PF12019"/>
    </source>
</evidence>
<dbReference type="SUPFAM" id="SSF54523">
    <property type="entry name" value="Pili subunits"/>
    <property type="match status" value="1"/>
</dbReference>
<sequence length="189" mass="19138">MERTTRGFTLVELVVTLAVLAILIMVAVPGFRDTIRRSRVSSASNALLADLRYARAEAINRGQLVSLCPSSDGGNCTADGSAWDAGWLVYTYPAGAASANTAYAAGNILLRTGATRPGVTISASTADVVSFGQQGQLRPGAALSFRTCIRASGSGAGENATAVPGAQLDLSGSGSLANKTLAAGDACTP</sequence>
<dbReference type="EMBL" id="JBFOHK010000004">
    <property type="protein sequence ID" value="MEW9573047.1"/>
    <property type="molecule type" value="Genomic_DNA"/>
</dbReference>
<keyword evidence="5" id="KW-0997">Cell inner membrane</keyword>
<comment type="similarity">
    <text evidence="9">Belongs to the GSP H family.</text>
</comment>
<evidence type="ECO:0000256" key="2">
    <source>
        <dbReference type="ARBA" id="ARBA00021549"/>
    </source>
</evidence>
<comment type="caution">
    <text evidence="13">The sequence shown here is derived from an EMBL/GenBank/DDBJ whole genome shotgun (WGS) entry which is preliminary data.</text>
</comment>
<evidence type="ECO:0000256" key="10">
    <source>
        <dbReference type="ARBA" id="ARBA00030775"/>
    </source>
</evidence>
<dbReference type="InterPro" id="IPR012902">
    <property type="entry name" value="N_methyl_site"/>
</dbReference>